<gene>
    <name evidence="2" type="ORF">CLV34_0492</name>
</gene>
<protein>
    <submittedName>
        <fullName evidence="2">YrhK-like protein</fullName>
    </submittedName>
</protein>
<name>A0A2M8WUN3_9MICO</name>
<keyword evidence="3" id="KW-1185">Reference proteome</keyword>
<evidence type="ECO:0000313" key="2">
    <source>
        <dbReference type="EMBL" id="PJI94647.1"/>
    </source>
</evidence>
<feature type="transmembrane region" description="Helical" evidence="1">
    <location>
        <begin position="59"/>
        <end position="79"/>
    </location>
</feature>
<dbReference type="AlphaFoldDB" id="A0A2M8WUN3"/>
<sequence length="263" mass="28635">MTRHLPLVLRGVVPPDATDVRWHGPRPFVTRCTFVTADGEHVEWGVRERRRGQGGGRGLTWWIGLLFVVGSACFVVGPTPGYARLVGVTATGVTFFVGSLFFTTAAYLSYWQVIRPEGHRLLGWEPRVMGFWATAVQLVGTLCFNVTTFAALLDLPVDAAARWVWRPDALGSVCFLVASYVAFAEAGHRWLSWRPGHRDWHITALNLWGSVFFAVSAVGAYVLPDGATLAVGWANGGTFLGAGCFLVAAALTMREARDVPTAT</sequence>
<dbReference type="RefSeq" id="WP_211289325.1">
    <property type="nucleotide sequence ID" value="NZ_PGTZ01000006.1"/>
</dbReference>
<evidence type="ECO:0000256" key="1">
    <source>
        <dbReference type="SAM" id="Phobius"/>
    </source>
</evidence>
<proteinExistence type="predicted"/>
<keyword evidence="1" id="KW-0472">Membrane</keyword>
<comment type="caution">
    <text evidence="2">The sequence shown here is derived from an EMBL/GenBank/DDBJ whole genome shotgun (WGS) entry which is preliminary data.</text>
</comment>
<keyword evidence="1" id="KW-0812">Transmembrane</keyword>
<feature type="transmembrane region" description="Helical" evidence="1">
    <location>
        <begin position="164"/>
        <end position="183"/>
    </location>
</feature>
<dbReference type="EMBL" id="PGTZ01000006">
    <property type="protein sequence ID" value="PJI94647.1"/>
    <property type="molecule type" value="Genomic_DNA"/>
</dbReference>
<feature type="transmembrane region" description="Helical" evidence="1">
    <location>
        <begin position="131"/>
        <end position="152"/>
    </location>
</feature>
<feature type="transmembrane region" description="Helical" evidence="1">
    <location>
        <begin position="229"/>
        <end position="251"/>
    </location>
</feature>
<accession>A0A2M8WUN3</accession>
<keyword evidence="1" id="KW-1133">Transmembrane helix</keyword>
<evidence type="ECO:0000313" key="3">
    <source>
        <dbReference type="Proteomes" id="UP000231586"/>
    </source>
</evidence>
<organism evidence="2 3">
    <name type="scientific">Luteimicrobium subarcticum</name>
    <dbReference type="NCBI Taxonomy" id="620910"/>
    <lineage>
        <taxon>Bacteria</taxon>
        <taxon>Bacillati</taxon>
        <taxon>Actinomycetota</taxon>
        <taxon>Actinomycetes</taxon>
        <taxon>Micrococcales</taxon>
        <taxon>Luteimicrobium</taxon>
    </lineage>
</organism>
<reference evidence="2 3" key="1">
    <citation type="submission" date="2017-11" db="EMBL/GenBank/DDBJ databases">
        <title>Genomic Encyclopedia of Archaeal and Bacterial Type Strains, Phase II (KMG-II): From Individual Species to Whole Genera.</title>
        <authorList>
            <person name="Goeker M."/>
        </authorList>
    </citation>
    <scope>NUCLEOTIDE SEQUENCE [LARGE SCALE GENOMIC DNA]</scope>
    <source>
        <strain evidence="2 3">DSM 22413</strain>
    </source>
</reference>
<feature type="transmembrane region" description="Helical" evidence="1">
    <location>
        <begin position="204"/>
        <end position="223"/>
    </location>
</feature>
<dbReference type="Proteomes" id="UP000231586">
    <property type="component" value="Unassembled WGS sequence"/>
</dbReference>
<feature type="transmembrane region" description="Helical" evidence="1">
    <location>
        <begin position="85"/>
        <end position="110"/>
    </location>
</feature>